<reference evidence="1" key="1">
    <citation type="journal article" date="2020" name="Nature">
        <title>Giant virus diversity and host interactions through global metagenomics.</title>
        <authorList>
            <person name="Schulz F."/>
            <person name="Roux S."/>
            <person name="Paez-Espino D."/>
            <person name="Jungbluth S."/>
            <person name="Walsh D.A."/>
            <person name="Denef V.J."/>
            <person name="McMahon K.D."/>
            <person name="Konstantinidis K.T."/>
            <person name="Eloe-Fadrosh E.A."/>
            <person name="Kyrpides N.C."/>
            <person name="Woyke T."/>
        </authorList>
    </citation>
    <scope>NUCLEOTIDE SEQUENCE</scope>
    <source>
        <strain evidence="1">GVMAG-M-3300023184-167</strain>
    </source>
</reference>
<evidence type="ECO:0000313" key="1">
    <source>
        <dbReference type="EMBL" id="QHT83237.1"/>
    </source>
</evidence>
<dbReference type="AlphaFoldDB" id="A0A6C0HSD0"/>
<accession>A0A6C0HSD0</accession>
<dbReference type="Gene3D" id="3.60.60.30">
    <property type="match status" value="1"/>
</dbReference>
<dbReference type="NCBIfam" id="NF040521">
    <property type="entry name" value="C45_proenzyme"/>
    <property type="match status" value="1"/>
</dbReference>
<organism evidence="1">
    <name type="scientific">viral metagenome</name>
    <dbReference type="NCBI Taxonomy" id="1070528"/>
    <lineage>
        <taxon>unclassified sequences</taxon>
        <taxon>metagenomes</taxon>
        <taxon>organismal metagenomes</taxon>
    </lineage>
</organism>
<proteinExistence type="predicted"/>
<name>A0A6C0HSD0_9ZZZZ</name>
<sequence>MTCYEKNGWIYVSIKGEPEQRGYDYGLCVAERMKKVFEMMQFNCLTNYGYEWKYFIDLSDKYLFDIIKKDFKEFFDEMTGFTNGCIAGGTSTNIHEIVAWNNMISLMDYVHPYATGVKDGARDRCSSFIACGDYTKDGGIVLCHSNFSEFIEGQFANVVLDIQPTKGNRILLQGFVGWMWSGTDFFVTSAGIIGAESTLGGFYKYKENNYPISCRIRQCMQYGNSLDDYLEILQKGNAGDYANAWFFGNIKTNEIMMIELGLEYVSVKRKTNGYFIGMNAAYDPRIRNLECKNTGIDDVRRHQGARKVRLPQLMEEYKGRIDETTAKAMIADHYDVYLHKNNPCSRTVCAHYELDPREFMSQESRPLPFAARGAVDGCIITSKLAKQMKFLLRWGNSCGIPFIVSEFCEKHPQWAFMKNYLEDRPPQEWTEFSITKKKTRKKH</sequence>
<dbReference type="EMBL" id="MN740006">
    <property type="protein sequence ID" value="QHT83237.1"/>
    <property type="molecule type" value="Genomic_DNA"/>
</dbReference>
<dbReference type="InterPro" id="IPR047794">
    <property type="entry name" value="C45_proenzyme-like"/>
</dbReference>
<protein>
    <submittedName>
        <fullName evidence="1">Uncharacterized protein</fullName>
    </submittedName>
</protein>